<dbReference type="AlphaFoldDB" id="A0AAU9E9N4"/>
<feature type="signal peptide" evidence="1">
    <location>
        <begin position="1"/>
        <end position="24"/>
    </location>
</feature>
<dbReference type="KEGG" id="dmp:FAK_03630"/>
<accession>A0AAU9E9N4</accession>
<reference evidence="3" key="1">
    <citation type="journal article" date="2023" name="Arch. Microbiol.">
        <title>Desulfoferula mesophilus gen. nov. sp. nov., a mesophilic sulfate-reducing bacterium isolated from a brackish lake sediment.</title>
        <authorList>
            <person name="Watanabe T."/>
            <person name="Yabe T."/>
            <person name="Tsuji J.M."/>
            <person name="Fukui M."/>
        </authorList>
    </citation>
    <scope>NUCLEOTIDE SEQUENCE [LARGE SCALE GENOMIC DNA]</scope>
    <source>
        <strain evidence="3">12FAK</strain>
    </source>
</reference>
<keyword evidence="1" id="KW-0732">Signal</keyword>
<dbReference type="RefSeq" id="WP_338604864.1">
    <property type="nucleotide sequence ID" value="NZ_AP028679.1"/>
</dbReference>
<feature type="chain" id="PRO_5043381243" description="DUF1573 domain-containing protein" evidence="1">
    <location>
        <begin position="25"/>
        <end position="326"/>
    </location>
</feature>
<evidence type="ECO:0008006" key="4">
    <source>
        <dbReference type="Google" id="ProtNLM"/>
    </source>
</evidence>
<gene>
    <name evidence="2" type="ORF">FAK_03630</name>
</gene>
<sequence length="326" mass="35421">MTRRLILTTCLLLGLILMAAPALAVKGPAIAFDSKEVVFKDVVEGKELTAVFHFTNTGGQNLIIDKVSPSCGCTASRWDEVTEPGKKGTVTLLLDTSGIGGSFRKTATVTTNDPSNPVITLIMTGETLGRIKVDKGRRISLNGCLGSPITAEAVLSDPKGGKLVITGLENPMSDYLDAKVSPQKDGKTYRLDLTSTATEPMEFAGPLFLKAPGGPPVSVWVVANVRGPFTVRPHEVMFGTIDKNNPKPPQRSVLVRKDCVGDLKMDLIDYNKKHFIVERIWQKPGEELLMIISPILENLPEGPFDENLLLQTNQRAFTIKLTGRIK</sequence>
<dbReference type="InterPro" id="IPR011467">
    <property type="entry name" value="DUF1573"/>
</dbReference>
<keyword evidence="3" id="KW-1185">Reference proteome</keyword>
<proteinExistence type="predicted"/>
<name>A0AAU9E9N4_9BACT</name>
<organism evidence="2 3">
    <name type="scientific">Desulfoferula mesophila</name>
    <dbReference type="NCBI Taxonomy" id="3058419"/>
    <lineage>
        <taxon>Bacteria</taxon>
        <taxon>Pseudomonadati</taxon>
        <taxon>Thermodesulfobacteriota</taxon>
        <taxon>Desulfarculia</taxon>
        <taxon>Desulfarculales</taxon>
        <taxon>Desulfarculaceae</taxon>
        <taxon>Desulfoferula</taxon>
    </lineage>
</organism>
<dbReference type="EMBL" id="AP028679">
    <property type="protein sequence ID" value="BEQ13297.1"/>
    <property type="molecule type" value="Genomic_DNA"/>
</dbReference>
<dbReference type="PANTHER" id="PTHR37833">
    <property type="entry name" value="LIPOPROTEIN-RELATED"/>
    <property type="match status" value="1"/>
</dbReference>
<evidence type="ECO:0000256" key="1">
    <source>
        <dbReference type="SAM" id="SignalP"/>
    </source>
</evidence>
<evidence type="ECO:0000313" key="2">
    <source>
        <dbReference type="EMBL" id="BEQ13297.1"/>
    </source>
</evidence>
<dbReference type="PANTHER" id="PTHR37833:SF1">
    <property type="entry name" value="SIGNAL PEPTIDE PROTEIN"/>
    <property type="match status" value="1"/>
</dbReference>
<dbReference type="Pfam" id="PF07610">
    <property type="entry name" value="DUF1573"/>
    <property type="match status" value="1"/>
</dbReference>
<dbReference type="Proteomes" id="UP001366166">
    <property type="component" value="Chromosome"/>
</dbReference>
<dbReference type="Gene3D" id="2.60.40.10">
    <property type="entry name" value="Immunoglobulins"/>
    <property type="match status" value="1"/>
</dbReference>
<evidence type="ECO:0000313" key="3">
    <source>
        <dbReference type="Proteomes" id="UP001366166"/>
    </source>
</evidence>
<dbReference type="InterPro" id="IPR013783">
    <property type="entry name" value="Ig-like_fold"/>
</dbReference>
<protein>
    <recommendedName>
        <fullName evidence="4">DUF1573 domain-containing protein</fullName>
    </recommendedName>
</protein>